<evidence type="ECO:0000256" key="1">
    <source>
        <dbReference type="ARBA" id="ARBA00038376"/>
    </source>
</evidence>
<comment type="similarity">
    <text evidence="1">Belongs to the avfA family.</text>
</comment>
<dbReference type="RefSeq" id="XP_033592861.1">
    <property type="nucleotide sequence ID" value="XM_033735144.1"/>
</dbReference>
<feature type="domain" description="NAD(P)-binding" evidence="2">
    <location>
        <begin position="8"/>
        <end position="214"/>
    </location>
</feature>
<dbReference type="PANTHER" id="PTHR15020">
    <property type="entry name" value="FLAVIN REDUCTASE-RELATED"/>
    <property type="match status" value="1"/>
</dbReference>
<evidence type="ECO:0000313" key="3">
    <source>
        <dbReference type="EMBL" id="KAF2486292.1"/>
    </source>
</evidence>
<name>A0A6A6Q1Y2_9PEZI</name>
<dbReference type="SUPFAM" id="SSF51735">
    <property type="entry name" value="NAD(P)-binding Rossmann-fold domains"/>
    <property type="match status" value="1"/>
</dbReference>
<reference evidence="3" key="1">
    <citation type="journal article" date="2020" name="Stud. Mycol.">
        <title>101 Dothideomycetes genomes: a test case for predicting lifestyles and emergence of pathogens.</title>
        <authorList>
            <person name="Haridas S."/>
            <person name="Albert R."/>
            <person name="Binder M."/>
            <person name="Bloem J."/>
            <person name="Labutti K."/>
            <person name="Salamov A."/>
            <person name="Andreopoulos B."/>
            <person name="Baker S."/>
            <person name="Barry K."/>
            <person name="Bills G."/>
            <person name="Bluhm B."/>
            <person name="Cannon C."/>
            <person name="Castanera R."/>
            <person name="Culley D."/>
            <person name="Daum C."/>
            <person name="Ezra D."/>
            <person name="Gonzalez J."/>
            <person name="Henrissat B."/>
            <person name="Kuo A."/>
            <person name="Liang C."/>
            <person name="Lipzen A."/>
            <person name="Lutzoni F."/>
            <person name="Magnuson J."/>
            <person name="Mondo S."/>
            <person name="Nolan M."/>
            <person name="Ohm R."/>
            <person name="Pangilinan J."/>
            <person name="Park H.-J."/>
            <person name="Ramirez L."/>
            <person name="Alfaro M."/>
            <person name="Sun H."/>
            <person name="Tritt A."/>
            <person name="Yoshinaga Y."/>
            <person name="Zwiers L.-H."/>
            <person name="Turgeon B."/>
            <person name="Goodwin S."/>
            <person name="Spatafora J."/>
            <person name="Crous P."/>
            <person name="Grigoriev I."/>
        </authorList>
    </citation>
    <scope>NUCLEOTIDE SEQUENCE</scope>
    <source>
        <strain evidence="3">CBS 113389</strain>
    </source>
</reference>
<dbReference type="Gene3D" id="3.40.50.720">
    <property type="entry name" value="NAD(P)-binding Rossmann-like Domain"/>
    <property type="match status" value="1"/>
</dbReference>
<keyword evidence="4" id="KW-1185">Reference proteome</keyword>
<dbReference type="PANTHER" id="PTHR15020:SF50">
    <property type="entry name" value="UPF0659 PROTEIN YMR090W"/>
    <property type="match status" value="1"/>
</dbReference>
<accession>A0A6A6Q1Y2</accession>
<evidence type="ECO:0000313" key="4">
    <source>
        <dbReference type="Proteomes" id="UP000799767"/>
    </source>
</evidence>
<dbReference type="InterPro" id="IPR036291">
    <property type="entry name" value="NAD(P)-bd_dom_sf"/>
</dbReference>
<dbReference type="AlphaFoldDB" id="A0A6A6Q1Y2"/>
<protein>
    <recommendedName>
        <fullName evidence="2">NAD(P)-binding domain-containing protein</fullName>
    </recommendedName>
</protein>
<sequence>MPSYAILGATGQIGGNILTVLLAKQPPVEIHCFVRTKAKLLKAHPDLASASNVTIYEAGLDDTAALAQCIKDTRAVFLTAAASENVPGCEVAQQQTRAIIAALKNLLPSSQANEKAPAIPKLVVISSASVTPRLFGASAPWIMQRMVHLAFYHIYTDLEKAEAVMRAESHWIPQVYVKPGGLTHDAAHGHVLASELKPGFLSFVDLAGAMVEVAGDDGGVEGVEGKWRWDGVDVTVNPAREGTRVEPWLPYIVPKGLLWTFAPWLYPYLGSWLP</sequence>
<gene>
    <name evidence="3" type="ORF">BDY17DRAFT_307804</name>
</gene>
<dbReference type="Pfam" id="PF13460">
    <property type="entry name" value="NAD_binding_10"/>
    <property type="match status" value="1"/>
</dbReference>
<proteinExistence type="inferred from homology"/>
<dbReference type="OrthoDB" id="10254221at2759"/>
<evidence type="ECO:0000259" key="2">
    <source>
        <dbReference type="Pfam" id="PF13460"/>
    </source>
</evidence>
<dbReference type="EMBL" id="MU001632">
    <property type="protein sequence ID" value="KAF2486292.1"/>
    <property type="molecule type" value="Genomic_DNA"/>
</dbReference>
<dbReference type="Proteomes" id="UP000799767">
    <property type="component" value="Unassembled WGS sequence"/>
</dbReference>
<dbReference type="GeneID" id="54476146"/>
<organism evidence="3 4">
    <name type="scientific">Neohortaea acidophila</name>
    <dbReference type="NCBI Taxonomy" id="245834"/>
    <lineage>
        <taxon>Eukaryota</taxon>
        <taxon>Fungi</taxon>
        <taxon>Dikarya</taxon>
        <taxon>Ascomycota</taxon>
        <taxon>Pezizomycotina</taxon>
        <taxon>Dothideomycetes</taxon>
        <taxon>Dothideomycetidae</taxon>
        <taxon>Mycosphaerellales</taxon>
        <taxon>Teratosphaeriaceae</taxon>
        <taxon>Neohortaea</taxon>
    </lineage>
</organism>
<dbReference type="InterPro" id="IPR016040">
    <property type="entry name" value="NAD(P)-bd_dom"/>
</dbReference>